<keyword evidence="2" id="KW-0804">Transcription</keyword>
<evidence type="ECO:0000259" key="3">
    <source>
        <dbReference type="PROSITE" id="PS51077"/>
    </source>
</evidence>
<sequence length="233" mass="24699">MLARGLSILRCFRPGESQLPLSEIARRADMPKGTAHRIIAELVQEGMLERGEKGLRLGVGLFMLGARVPRQLMLRDLAFPYAEQLHRLTRGSSFVFISDTLGPDAALVDAVRRAYGAGSELGVAETWASRQAATRVFHAYGADDDVLPYLSARMTDGEAARVQRQGFVAIRSAAVAVGVAAPVLTASGSAAGALAVAGPKAQLQVGRVAWHLRAACAAVSRALQRNPELVSAS</sequence>
<dbReference type="InterPro" id="IPR036388">
    <property type="entry name" value="WH-like_DNA-bd_sf"/>
</dbReference>
<evidence type="ECO:0000256" key="1">
    <source>
        <dbReference type="ARBA" id="ARBA00023015"/>
    </source>
</evidence>
<dbReference type="InterPro" id="IPR005471">
    <property type="entry name" value="Tscrpt_reg_IclR_N"/>
</dbReference>
<feature type="domain" description="HTH iclR-type" evidence="3">
    <location>
        <begin position="1"/>
        <end position="66"/>
    </location>
</feature>
<organism evidence="4 5">
    <name type="scientific">Streptomyces iconiensis</name>
    <dbReference type="NCBI Taxonomy" id="1384038"/>
    <lineage>
        <taxon>Bacteria</taxon>
        <taxon>Bacillati</taxon>
        <taxon>Actinomycetota</taxon>
        <taxon>Actinomycetes</taxon>
        <taxon>Kitasatosporales</taxon>
        <taxon>Streptomycetaceae</taxon>
        <taxon>Streptomyces</taxon>
    </lineage>
</organism>
<name>A0ABT6ZQF4_9ACTN</name>
<dbReference type="InterPro" id="IPR036390">
    <property type="entry name" value="WH_DNA-bd_sf"/>
</dbReference>
<dbReference type="RefSeq" id="WP_274043707.1">
    <property type="nucleotide sequence ID" value="NZ_JANCPR020000002.1"/>
</dbReference>
<accession>A0ABT6ZQF4</accession>
<evidence type="ECO:0000256" key="2">
    <source>
        <dbReference type="ARBA" id="ARBA00023163"/>
    </source>
</evidence>
<dbReference type="SMART" id="SM00346">
    <property type="entry name" value="HTH_ICLR"/>
    <property type="match status" value="1"/>
</dbReference>
<dbReference type="Pfam" id="PF09339">
    <property type="entry name" value="HTH_IclR"/>
    <property type="match status" value="1"/>
</dbReference>
<proteinExistence type="predicted"/>
<evidence type="ECO:0000313" key="5">
    <source>
        <dbReference type="Proteomes" id="UP001214441"/>
    </source>
</evidence>
<dbReference type="EMBL" id="JANCPR020000002">
    <property type="protein sequence ID" value="MDJ1130768.1"/>
    <property type="molecule type" value="Genomic_DNA"/>
</dbReference>
<keyword evidence="5" id="KW-1185">Reference proteome</keyword>
<dbReference type="PROSITE" id="PS51077">
    <property type="entry name" value="HTH_ICLR"/>
    <property type="match status" value="1"/>
</dbReference>
<dbReference type="Gene3D" id="3.30.450.40">
    <property type="match status" value="1"/>
</dbReference>
<gene>
    <name evidence="4" type="ORF">NMN56_002145</name>
</gene>
<dbReference type="InterPro" id="IPR029016">
    <property type="entry name" value="GAF-like_dom_sf"/>
</dbReference>
<dbReference type="Gene3D" id="1.10.10.10">
    <property type="entry name" value="Winged helix-like DNA-binding domain superfamily/Winged helix DNA-binding domain"/>
    <property type="match status" value="1"/>
</dbReference>
<dbReference type="Proteomes" id="UP001214441">
    <property type="component" value="Unassembled WGS sequence"/>
</dbReference>
<dbReference type="PANTHER" id="PTHR30136:SF24">
    <property type="entry name" value="HTH-TYPE TRANSCRIPTIONAL REPRESSOR ALLR"/>
    <property type="match status" value="1"/>
</dbReference>
<dbReference type="PANTHER" id="PTHR30136">
    <property type="entry name" value="HELIX-TURN-HELIX TRANSCRIPTIONAL REGULATOR, ICLR FAMILY"/>
    <property type="match status" value="1"/>
</dbReference>
<protein>
    <submittedName>
        <fullName evidence="4">Helix-turn-helix domain-containing protein</fullName>
    </submittedName>
</protein>
<evidence type="ECO:0000313" key="4">
    <source>
        <dbReference type="EMBL" id="MDJ1130768.1"/>
    </source>
</evidence>
<reference evidence="4 5" key="1">
    <citation type="submission" date="2023-05" db="EMBL/GenBank/DDBJ databases">
        <title>Streptantibioticus silvisoli sp. nov., acidotolerant actinomycetes 1 from pine litter.</title>
        <authorList>
            <person name="Swiecimska M."/>
            <person name="Golinska P."/>
            <person name="Sangal V."/>
            <person name="Wachnowicz B."/>
            <person name="Goodfellow M."/>
        </authorList>
    </citation>
    <scope>NUCLEOTIDE SEQUENCE [LARGE SCALE GENOMIC DNA]</scope>
    <source>
        <strain evidence="4 5">DSM 42109</strain>
    </source>
</reference>
<dbReference type="SUPFAM" id="SSF55781">
    <property type="entry name" value="GAF domain-like"/>
    <property type="match status" value="1"/>
</dbReference>
<comment type="caution">
    <text evidence="4">The sequence shown here is derived from an EMBL/GenBank/DDBJ whole genome shotgun (WGS) entry which is preliminary data.</text>
</comment>
<dbReference type="SUPFAM" id="SSF46785">
    <property type="entry name" value="Winged helix' DNA-binding domain"/>
    <property type="match status" value="1"/>
</dbReference>
<dbReference type="InterPro" id="IPR050707">
    <property type="entry name" value="HTH_MetabolicPath_Reg"/>
</dbReference>
<keyword evidence="1" id="KW-0805">Transcription regulation</keyword>